<evidence type="ECO:0000313" key="4">
    <source>
        <dbReference type="Proteomes" id="UP000523545"/>
    </source>
</evidence>
<comment type="caution">
    <text evidence="3">The sequence shown here is derived from an EMBL/GenBank/DDBJ whole genome shotgun (WGS) entry which is preliminary data.</text>
</comment>
<keyword evidence="2" id="KW-1133">Transmembrane helix</keyword>
<keyword evidence="4" id="KW-1185">Reference proteome</keyword>
<dbReference type="Proteomes" id="UP000523545">
    <property type="component" value="Unassembled WGS sequence"/>
</dbReference>
<feature type="region of interest" description="Disordered" evidence="1">
    <location>
        <begin position="247"/>
        <end position="325"/>
    </location>
</feature>
<dbReference type="AlphaFoldDB" id="A0A7Y9WZ02"/>
<feature type="transmembrane region" description="Helical" evidence="2">
    <location>
        <begin position="103"/>
        <end position="119"/>
    </location>
</feature>
<feature type="transmembrane region" description="Helical" evidence="2">
    <location>
        <begin position="50"/>
        <end position="69"/>
    </location>
</feature>
<organism evidence="3 4">
    <name type="scientific">Micromonospora jinlongensis</name>
    <dbReference type="NCBI Taxonomy" id="1287877"/>
    <lineage>
        <taxon>Bacteria</taxon>
        <taxon>Bacillati</taxon>
        <taxon>Actinomycetota</taxon>
        <taxon>Actinomycetes</taxon>
        <taxon>Micromonosporales</taxon>
        <taxon>Micromonosporaceae</taxon>
        <taxon>Micromonospora</taxon>
    </lineage>
</organism>
<protein>
    <submittedName>
        <fullName evidence="3">Uncharacterized protein</fullName>
    </submittedName>
</protein>
<accession>A0A7Y9WZ02</accession>
<gene>
    <name evidence="3" type="ORF">HNR22_001879</name>
</gene>
<feature type="compositionally biased region" description="Pro residues" evidence="1">
    <location>
        <begin position="250"/>
        <end position="267"/>
    </location>
</feature>
<dbReference type="EMBL" id="JACCHK010000001">
    <property type="protein sequence ID" value="NYH42152.1"/>
    <property type="molecule type" value="Genomic_DNA"/>
</dbReference>
<reference evidence="3 4" key="1">
    <citation type="submission" date="2020-07" db="EMBL/GenBank/DDBJ databases">
        <title>Sequencing the genomes of 1000 actinobacteria strains.</title>
        <authorList>
            <person name="Klenk H.-P."/>
        </authorList>
    </citation>
    <scope>NUCLEOTIDE SEQUENCE [LARGE SCALE GENOMIC DNA]</scope>
    <source>
        <strain evidence="3 4">DSM 45876</strain>
    </source>
</reference>
<dbReference type="RefSeq" id="WP_179780020.1">
    <property type="nucleotide sequence ID" value="NZ_JACCHK010000001.1"/>
</dbReference>
<evidence type="ECO:0000256" key="2">
    <source>
        <dbReference type="SAM" id="Phobius"/>
    </source>
</evidence>
<keyword evidence="2" id="KW-0812">Transmembrane</keyword>
<feature type="transmembrane region" description="Helical" evidence="2">
    <location>
        <begin position="76"/>
        <end position="97"/>
    </location>
</feature>
<evidence type="ECO:0000256" key="1">
    <source>
        <dbReference type="SAM" id="MobiDB-lite"/>
    </source>
</evidence>
<evidence type="ECO:0000313" key="3">
    <source>
        <dbReference type="EMBL" id="NYH42152.1"/>
    </source>
</evidence>
<keyword evidence="2" id="KW-0472">Membrane</keyword>
<proteinExistence type="predicted"/>
<feature type="transmembrane region" description="Helical" evidence="2">
    <location>
        <begin position="151"/>
        <end position="171"/>
    </location>
</feature>
<feature type="compositionally biased region" description="Low complexity" evidence="1">
    <location>
        <begin position="301"/>
        <end position="325"/>
    </location>
</feature>
<feature type="transmembrane region" description="Helical" evidence="2">
    <location>
        <begin position="223"/>
        <end position="242"/>
    </location>
</feature>
<sequence length="325" mass="34153">MTWSAVLLVTAVVWAVSVIRSVRLRALVYSLPLPMTLVLVSTDNNRVEGAQLLGVLGLNLFFVTVAVTHHRLRWPILLADAAGIAVYVALSAGLLAVVIPFEVALAGTLVLWLAAMLLLRRRARLNTAAADDPPAAAETSNGGRPDGLPPLLKLVVIFVGAILTALLGAVLRGMVVTFPYSGVLVAVEARHQLREFSRHFARNSLALVGFLTAYHYLQDVSSAVALGAGWAAFAVVAAALHLPLRTRPAAPDPTTPAPTIGPPPGQPSPDRRPATPPAGDATPGDAARRRDPATSTGGGPTVVRRAAQVRPPRPLRPSVEPPSVR</sequence>
<name>A0A7Y9WZ02_9ACTN</name>